<dbReference type="EMBL" id="MK024806">
    <property type="protein sequence ID" value="AZF87629.1"/>
    <property type="molecule type" value="Genomic_DNA"/>
</dbReference>
<reference evidence="2" key="1">
    <citation type="submission" date="2018-10" db="EMBL/GenBank/DDBJ databases">
        <title>Complete genome sequence of Proteus mirabilis phage Mydo.</title>
        <authorList>
            <person name="Jones B.T."/>
            <person name="Lessor L."/>
            <person name="Newkirk H.N."/>
            <person name="O'Leary C.J."/>
            <person name="Liu M."/>
        </authorList>
    </citation>
    <scope>NUCLEOTIDE SEQUENCE [LARGE SCALE GENOMIC DNA]</scope>
</reference>
<gene>
    <name evidence="1" type="ORF">CPT_Mydo_054</name>
</gene>
<keyword evidence="2" id="KW-1185">Reference proteome</keyword>
<proteinExistence type="predicted"/>
<organism evidence="1 2">
    <name type="scientific">Proteus phage Mydo</name>
    <dbReference type="NCBI Taxonomy" id="2483610"/>
    <lineage>
        <taxon>Viruses</taxon>
        <taxon>Duplodnaviria</taxon>
        <taxon>Heunggongvirae</taxon>
        <taxon>Uroviricota</taxon>
        <taxon>Caudoviricetes</taxon>
        <taxon>Vequintavirinae</taxon>
        <taxon>Mydovirus</taxon>
        <taxon>Mydovirus mydo</taxon>
    </lineage>
</organism>
<evidence type="ECO:0000313" key="2">
    <source>
        <dbReference type="Proteomes" id="UP000277463"/>
    </source>
</evidence>
<sequence>MGVMSKNYAQVYDYYRYLGIKIGHLSQIGEKDISNFQVENSGFSIYFSFSKTYLLSLSKNFSLYQPGSRSVFQNRDRNCFFSRKNFSARFSIEISISRSYLFSYAKKFFRGIAQYLT</sequence>
<evidence type="ECO:0000313" key="1">
    <source>
        <dbReference type="EMBL" id="AZF87629.1"/>
    </source>
</evidence>
<accession>A0A3G8F133</accession>
<name>A0A3G8F133_9CAUD</name>
<protein>
    <submittedName>
        <fullName evidence="1">Uncharacterized protein</fullName>
    </submittedName>
</protein>
<dbReference type="Proteomes" id="UP000277463">
    <property type="component" value="Segment"/>
</dbReference>